<dbReference type="AlphaFoldDB" id="A0A532USR4"/>
<sequence length="252" mass="29050">MTTVGSILHGDFYRLHNHCWGNNNMKQKRIFVPTEGFNTWKQFLTEPDKHWKQGFSAMSTALSWEKSDELPPEIKAIFTSAEDENLRDAQLVLAIPEYKVVLDGGPPPSQNDVFALVTSSGGLIAMMVEGKAREDFDVPLEKWRQRTSIKGVHERMAQISENIGLSEPIPNHIRYQFLHRTASAVIETKRFFARYAIMLVQSFVENDDENHFDDFIAFIELYGKKAKKGTLIRLYENTKYQLYAAWVQCKIE</sequence>
<protein>
    <recommendedName>
        <fullName evidence="1">DUF6946 domain-containing protein</fullName>
    </recommendedName>
</protein>
<name>A0A532USR4_UNCL8</name>
<reference evidence="2 3" key="1">
    <citation type="submission" date="2017-06" db="EMBL/GenBank/DDBJ databases">
        <title>Novel microbial phyla capable of carbon fixation and sulfur reduction in deep-sea sediments.</title>
        <authorList>
            <person name="Huang J."/>
            <person name="Baker B."/>
            <person name="Wang Y."/>
        </authorList>
    </citation>
    <scope>NUCLEOTIDE SEQUENCE [LARGE SCALE GENOMIC DNA]</scope>
    <source>
        <strain evidence="2">B3_LCP</strain>
    </source>
</reference>
<evidence type="ECO:0000259" key="1">
    <source>
        <dbReference type="Pfam" id="PF22187"/>
    </source>
</evidence>
<dbReference type="Proteomes" id="UP000319619">
    <property type="component" value="Unassembled WGS sequence"/>
</dbReference>
<dbReference type="EMBL" id="NJBN01000011">
    <property type="protein sequence ID" value="TKJ37956.1"/>
    <property type="molecule type" value="Genomic_DNA"/>
</dbReference>
<evidence type="ECO:0000313" key="2">
    <source>
        <dbReference type="EMBL" id="TKJ37956.1"/>
    </source>
</evidence>
<dbReference type="Pfam" id="PF22187">
    <property type="entry name" value="DUF6946"/>
    <property type="match status" value="1"/>
</dbReference>
<feature type="domain" description="DUF6946" evidence="1">
    <location>
        <begin position="33"/>
        <end position="248"/>
    </location>
</feature>
<proteinExistence type="predicted"/>
<comment type="caution">
    <text evidence="2">The sequence shown here is derived from an EMBL/GenBank/DDBJ whole genome shotgun (WGS) entry which is preliminary data.</text>
</comment>
<gene>
    <name evidence="2" type="ORF">CEE37_13420</name>
</gene>
<organism evidence="2 3">
    <name type="scientific">candidate division LCP-89 bacterium B3_LCP</name>
    <dbReference type="NCBI Taxonomy" id="2012998"/>
    <lineage>
        <taxon>Bacteria</taxon>
        <taxon>Pseudomonadati</taxon>
        <taxon>Bacteria division LCP-89</taxon>
    </lineage>
</organism>
<evidence type="ECO:0000313" key="3">
    <source>
        <dbReference type="Proteomes" id="UP000319619"/>
    </source>
</evidence>
<accession>A0A532USR4</accession>
<dbReference type="InterPro" id="IPR054024">
    <property type="entry name" value="DUF6946"/>
</dbReference>